<accession>A0A0G4EJD6</accession>
<gene>
    <name evidence="3" type="ORF">Vbra_3895</name>
</gene>
<dbReference type="EMBL" id="CDMY01000247">
    <property type="protein sequence ID" value="CEL96859.1"/>
    <property type="molecule type" value="Genomic_DNA"/>
</dbReference>
<evidence type="ECO:0000256" key="1">
    <source>
        <dbReference type="SAM" id="Coils"/>
    </source>
</evidence>
<evidence type="ECO:0000313" key="3">
    <source>
        <dbReference type="EMBL" id="CEL96859.1"/>
    </source>
</evidence>
<dbReference type="InParanoid" id="A0A0G4EJD6"/>
<evidence type="ECO:0000256" key="2">
    <source>
        <dbReference type="SAM" id="MobiDB-lite"/>
    </source>
</evidence>
<dbReference type="VEuPathDB" id="CryptoDB:Vbra_3895"/>
<reference evidence="3 4" key="1">
    <citation type="submission" date="2014-11" db="EMBL/GenBank/DDBJ databases">
        <authorList>
            <person name="Zhu J."/>
            <person name="Qi W."/>
            <person name="Song R."/>
        </authorList>
    </citation>
    <scope>NUCLEOTIDE SEQUENCE [LARGE SCALE GENOMIC DNA]</scope>
</reference>
<feature type="coiled-coil region" evidence="1">
    <location>
        <begin position="190"/>
        <end position="217"/>
    </location>
</feature>
<evidence type="ECO:0000313" key="4">
    <source>
        <dbReference type="Proteomes" id="UP000041254"/>
    </source>
</evidence>
<protein>
    <submittedName>
        <fullName evidence="3">Uncharacterized protein</fullName>
    </submittedName>
</protein>
<feature type="compositionally biased region" description="Low complexity" evidence="2">
    <location>
        <begin position="1"/>
        <end position="12"/>
    </location>
</feature>
<sequence length="429" mass="47984">MNRHSQQLQSSPHLPPSRPPPDPAQFASHIPPPYRHSLHFSPSTHMLLDRRGSLGPYRLAYPYPPPSPPPHKSQQWHQWLRSRIAYEQQQRTFSPIGSPVGSRRGSYGNTLHVPLGPQQMPLFVSGGHSSATQKYYREGRRASEPHDIFRLPVSPSLDMSQPDMPRCDYGIRTMGEDSLPGSSREDRGRAGRASEEMMQLLREFESVQEALRQKTTEVRRAFESPLPLSFDTLRPTYGSLSLYLTKLTSVLHTIIAKNNAAVLSYPRPGWSISQPQQPPPQQPAAVVVSPPRVAAPETRPRPPIVRDAAGQLVVADSQGQRLTLFAKVVLLCGSEGSQGHKKVRGNVVGFVDCPATLYEDRKEPMLDLKHHDEVHVLVTFVHKDALDSPVRFPTDDARKFKDCLKPETNVIKWLASETRLGTAFVETAN</sequence>
<organism evidence="3 4">
    <name type="scientific">Vitrella brassicaformis (strain CCMP3155)</name>
    <dbReference type="NCBI Taxonomy" id="1169540"/>
    <lineage>
        <taxon>Eukaryota</taxon>
        <taxon>Sar</taxon>
        <taxon>Alveolata</taxon>
        <taxon>Colpodellida</taxon>
        <taxon>Vitrellaceae</taxon>
        <taxon>Vitrella</taxon>
    </lineage>
</organism>
<keyword evidence="4" id="KW-1185">Reference proteome</keyword>
<proteinExistence type="predicted"/>
<feature type="compositionally biased region" description="Pro residues" evidence="2">
    <location>
        <begin position="13"/>
        <end position="23"/>
    </location>
</feature>
<dbReference type="AlphaFoldDB" id="A0A0G4EJD6"/>
<keyword evidence="1" id="KW-0175">Coiled coil</keyword>
<feature type="region of interest" description="Disordered" evidence="2">
    <location>
        <begin position="1"/>
        <end position="37"/>
    </location>
</feature>
<name>A0A0G4EJD6_VITBC</name>
<dbReference type="Proteomes" id="UP000041254">
    <property type="component" value="Unassembled WGS sequence"/>
</dbReference>